<organism evidence="1 2">
    <name type="scientific">Pleodorina starrii</name>
    <dbReference type="NCBI Taxonomy" id="330485"/>
    <lineage>
        <taxon>Eukaryota</taxon>
        <taxon>Viridiplantae</taxon>
        <taxon>Chlorophyta</taxon>
        <taxon>core chlorophytes</taxon>
        <taxon>Chlorophyceae</taxon>
        <taxon>CS clade</taxon>
        <taxon>Chlamydomonadales</taxon>
        <taxon>Volvocaceae</taxon>
        <taxon>Pleodorina</taxon>
    </lineage>
</organism>
<dbReference type="GO" id="GO:0003955">
    <property type="term" value="F:NAD(P)H dehydrogenase (quinone) activity"/>
    <property type="evidence" value="ECO:0007669"/>
    <property type="project" value="TreeGrafter"/>
</dbReference>
<protein>
    <recommendedName>
        <fullName evidence="3">Dihydrolipoyl dehydrogenase</fullName>
    </recommendedName>
</protein>
<comment type="caution">
    <text evidence="1">The sequence shown here is derived from an EMBL/GenBank/DDBJ whole genome shotgun (WGS) entry which is preliminary data.</text>
</comment>
<reference evidence="1 2" key="1">
    <citation type="journal article" date="2023" name="Commun. Biol.">
        <title>Reorganization of the ancestral sex-determining regions during the evolution of trioecy in Pleodorina starrii.</title>
        <authorList>
            <person name="Takahashi K."/>
            <person name="Suzuki S."/>
            <person name="Kawai-Toyooka H."/>
            <person name="Yamamoto K."/>
            <person name="Hamaji T."/>
            <person name="Ootsuki R."/>
            <person name="Yamaguchi H."/>
            <person name="Kawachi M."/>
            <person name="Higashiyama T."/>
            <person name="Nozaki H."/>
        </authorList>
    </citation>
    <scope>NUCLEOTIDE SEQUENCE [LARGE SCALE GENOMIC DNA]</scope>
    <source>
        <strain evidence="1 2">NIES-4479</strain>
    </source>
</reference>
<dbReference type="Gene3D" id="3.50.50.60">
    <property type="entry name" value="FAD/NAD(P)-binding domain"/>
    <property type="match status" value="1"/>
</dbReference>
<dbReference type="InterPro" id="IPR016156">
    <property type="entry name" value="FAD/NAD-linked_Rdtase_dimer_sf"/>
</dbReference>
<evidence type="ECO:0008006" key="3">
    <source>
        <dbReference type="Google" id="ProtNLM"/>
    </source>
</evidence>
<dbReference type="PANTHER" id="PTHR43014">
    <property type="entry name" value="MERCURIC REDUCTASE"/>
    <property type="match status" value="1"/>
</dbReference>
<dbReference type="AlphaFoldDB" id="A0A9W6FAZ4"/>
<dbReference type="Gene3D" id="3.30.390.30">
    <property type="match status" value="1"/>
</dbReference>
<accession>A0A9W6FAZ4</accession>
<feature type="non-terminal residue" evidence="1">
    <location>
        <position position="231"/>
    </location>
</feature>
<dbReference type="PANTHER" id="PTHR43014:SF4">
    <property type="entry name" value="PYRIDINE NUCLEOTIDE-DISULFIDE OXIDOREDUCTASE RCLA-RELATED"/>
    <property type="match status" value="1"/>
</dbReference>
<sequence length="231" mass="24628">AQIPEPFRDLGPRILLTNETIFELPDLPDSLAVIGGGGPIVLELAQAMGSPWCVAGHFVRPGHPSWQGPLRRGPMTRCKDAIARDVTLCLGILIHRSTRESAARHFALTFTDPPLASVRTGRGDGGHQRPQRLFRPGPCPDRGARRNGAVTLYADAQGRLSGADLCCPGGDHLAHLLAWSVQSGATATGLLTMPFYHPTLEEGLKAALRQICGKTRQAEPAGRDFGTPPGA</sequence>
<dbReference type="EMBL" id="BRXU01000058">
    <property type="protein sequence ID" value="GLC62191.1"/>
    <property type="molecule type" value="Genomic_DNA"/>
</dbReference>
<dbReference type="SUPFAM" id="SSF55424">
    <property type="entry name" value="FAD/NAD-linked reductases, dimerisation (C-terminal) domain"/>
    <property type="match status" value="1"/>
</dbReference>
<gene>
    <name evidence="1" type="primary">PLESTB003200</name>
    <name evidence="1" type="ORF">PLESTB_001850300</name>
</gene>
<name>A0A9W6FAZ4_9CHLO</name>
<dbReference type="GO" id="GO:0050660">
    <property type="term" value="F:flavin adenine dinucleotide binding"/>
    <property type="evidence" value="ECO:0007669"/>
    <property type="project" value="TreeGrafter"/>
</dbReference>
<evidence type="ECO:0000313" key="1">
    <source>
        <dbReference type="EMBL" id="GLC62191.1"/>
    </source>
</evidence>
<dbReference type="Proteomes" id="UP001165080">
    <property type="component" value="Unassembled WGS sequence"/>
</dbReference>
<evidence type="ECO:0000313" key="2">
    <source>
        <dbReference type="Proteomes" id="UP001165080"/>
    </source>
</evidence>
<dbReference type="InterPro" id="IPR036188">
    <property type="entry name" value="FAD/NAD-bd_sf"/>
</dbReference>
<proteinExistence type="predicted"/>
<keyword evidence="2" id="KW-1185">Reference proteome</keyword>